<evidence type="ECO:0000313" key="1">
    <source>
        <dbReference type="EMBL" id="KIL69259.1"/>
    </source>
</evidence>
<organism evidence="1 2">
    <name type="scientific">Amanita muscaria (strain Koide BX008)</name>
    <dbReference type="NCBI Taxonomy" id="946122"/>
    <lineage>
        <taxon>Eukaryota</taxon>
        <taxon>Fungi</taxon>
        <taxon>Dikarya</taxon>
        <taxon>Basidiomycota</taxon>
        <taxon>Agaricomycotina</taxon>
        <taxon>Agaricomycetes</taxon>
        <taxon>Agaricomycetidae</taxon>
        <taxon>Agaricales</taxon>
        <taxon>Pluteineae</taxon>
        <taxon>Amanitaceae</taxon>
        <taxon>Amanita</taxon>
    </lineage>
</organism>
<proteinExistence type="predicted"/>
<name>A0A0C2TPV1_AMAMK</name>
<gene>
    <name evidence="1" type="ORF">M378DRAFT_773466</name>
</gene>
<dbReference type="HOGENOM" id="CLU_2003345_0_0_1"/>
<dbReference type="AlphaFoldDB" id="A0A0C2TPV1"/>
<dbReference type="EMBL" id="KN818226">
    <property type="protein sequence ID" value="KIL69259.1"/>
    <property type="molecule type" value="Genomic_DNA"/>
</dbReference>
<protein>
    <submittedName>
        <fullName evidence="1">Uncharacterized protein</fullName>
    </submittedName>
</protein>
<keyword evidence="2" id="KW-1185">Reference proteome</keyword>
<sequence length="124" mass="14080">MNLDVQAPQPTKTLAKWLQPALPSRPSSTLGIILGRKEKFNLRRINDSFKGTERRKVVKPHLRSQFTHCENSQSTGETRYIDALSDMNRCFVDLLVRLQLLIIEGPIILYATESGIIPFPAKSF</sequence>
<dbReference type="Proteomes" id="UP000054549">
    <property type="component" value="Unassembled WGS sequence"/>
</dbReference>
<dbReference type="InParanoid" id="A0A0C2TPV1"/>
<accession>A0A0C2TPV1</accession>
<evidence type="ECO:0000313" key="2">
    <source>
        <dbReference type="Proteomes" id="UP000054549"/>
    </source>
</evidence>
<reference evidence="1 2" key="1">
    <citation type="submission" date="2014-04" db="EMBL/GenBank/DDBJ databases">
        <title>Evolutionary Origins and Diversification of the Mycorrhizal Mutualists.</title>
        <authorList>
            <consortium name="DOE Joint Genome Institute"/>
            <consortium name="Mycorrhizal Genomics Consortium"/>
            <person name="Kohler A."/>
            <person name="Kuo A."/>
            <person name="Nagy L.G."/>
            <person name="Floudas D."/>
            <person name="Copeland A."/>
            <person name="Barry K.W."/>
            <person name="Cichocki N."/>
            <person name="Veneault-Fourrey C."/>
            <person name="LaButti K."/>
            <person name="Lindquist E.A."/>
            <person name="Lipzen A."/>
            <person name="Lundell T."/>
            <person name="Morin E."/>
            <person name="Murat C."/>
            <person name="Riley R."/>
            <person name="Ohm R."/>
            <person name="Sun H."/>
            <person name="Tunlid A."/>
            <person name="Henrissat B."/>
            <person name="Grigoriev I.V."/>
            <person name="Hibbett D.S."/>
            <person name="Martin F."/>
        </authorList>
    </citation>
    <scope>NUCLEOTIDE SEQUENCE [LARGE SCALE GENOMIC DNA]</scope>
    <source>
        <strain evidence="1 2">Koide BX008</strain>
    </source>
</reference>